<accession>A0A127Q6C6</accession>
<reference evidence="1 2" key="1">
    <citation type="submission" date="2015-11" db="EMBL/GenBank/DDBJ databases">
        <title>Exploring the genomic traits of fungus-feeding bacterial genus Collimonas.</title>
        <authorList>
            <person name="Song C."/>
            <person name="Schmidt R."/>
            <person name="de Jager V."/>
            <person name="Krzyzanowska D."/>
            <person name="Jongedijk E."/>
            <person name="Cankar K."/>
            <person name="Beekwilder J."/>
            <person name="van Veen A."/>
            <person name="de Boer W."/>
            <person name="van Veen J.A."/>
            <person name="Garbeva P."/>
        </authorList>
    </citation>
    <scope>NUCLEOTIDE SEQUENCE [LARGE SCALE GENOMIC DNA]</scope>
    <source>
        <strain evidence="1 2">Ter91</strain>
    </source>
</reference>
<organism evidence="1 2">
    <name type="scientific">Collimonas pratensis</name>
    <dbReference type="NCBI Taxonomy" id="279113"/>
    <lineage>
        <taxon>Bacteria</taxon>
        <taxon>Pseudomonadati</taxon>
        <taxon>Pseudomonadota</taxon>
        <taxon>Betaproteobacteria</taxon>
        <taxon>Burkholderiales</taxon>
        <taxon>Oxalobacteraceae</taxon>
        <taxon>Collimonas</taxon>
    </lineage>
</organism>
<dbReference type="EMBL" id="CP013234">
    <property type="protein sequence ID" value="AMP05619.1"/>
    <property type="molecule type" value="Genomic_DNA"/>
</dbReference>
<evidence type="ECO:0000313" key="2">
    <source>
        <dbReference type="Proteomes" id="UP000074561"/>
    </source>
</evidence>
<dbReference type="STRING" id="279113.CPter91_3292"/>
<evidence type="ECO:0000313" key="1">
    <source>
        <dbReference type="EMBL" id="AMP05619.1"/>
    </source>
</evidence>
<name>A0A127Q6C6_9BURK</name>
<proteinExistence type="predicted"/>
<dbReference type="PATRIC" id="fig|279113.9.peg.3250"/>
<dbReference type="AlphaFoldDB" id="A0A127Q6C6"/>
<dbReference type="Proteomes" id="UP000074561">
    <property type="component" value="Chromosome"/>
</dbReference>
<sequence length="92" mass="10549">MAILVTILPSAIHNGETYYHERCFIDATAVTRYAGLSALNRSFLQLRPCSSKGSRPVHAHEFYRSSLQNLPIQRILFLMKYRNAIRSKRGQP</sequence>
<gene>
    <name evidence="1" type="ORF">CPter91_3292</name>
</gene>
<dbReference type="KEGG" id="cpra:CPter91_3292"/>
<protein>
    <submittedName>
        <fullName evidence="1">Uncharacterized protein</fullName>
    </submittedName>
</protein>